<dbReference type="PANTHER" id="PTHR47943:SF9">
    <property type="entry name" value="CYTOCHROME P450"/>
    <property type="match status" value="1"/>
</dbReference>
<protein>
    <recommendedName>
        <fullName evidence="14">Cytochrome P450</fullName>
    </recommendedName>
</protein>
<dbReference type="InterPro" id="IPR036396">
    <property type="entry name" value="Cyt_P450_sf"/>
</dbReference>
<dbReference type="Proteomes" id="UP000091857">
    <property type="component" value="Chromosome 14"/>
</dbReference>
<keyword evidence="6 11" id="KW-0560">Oxidoreductase</keyword>
<reference evidence="13" key="1">
    <citation type="journal article" date="2016" name="Nat. Biotechnol.">
        <title>Sequencing wild and cultivated cassava and related species reveals extensive interspecific hybridization and genetic diversity.</title>
        <authorList>
            <person name="Bredeson J.V."/>
            <person name="Lyons J.B."/>
            <person name="Prochnik S.E."/>
            <person name="Wu G.A."/>
            <person name="Ha C.M."/>
            <person name="Edsinger-Gonzales E."/>
            <person name="Grimwood J."/>
            <person name="Schmutz J."/>
            <person name="Rabbi I.Y."/>
            <person name="Egesi C."/>
            <person name="Nauluvula P."/>
            <person name="Lebot V."/>
            <person name="Ndunguru J."/>
            <person name="Mkamilo G."/>
            <person name="Bart R.S."/>
            <person name="Setter T.L."/>
            <person name="Gleadow R.M."/>
            <person name="Kulakow P."/>
            <person name="Ferguson M.E."/>
            <person name="Rounsley S."/>
            <person name="Rokhsar D.S."/>
        </authorList>
    </citation>
    <scope>NUCLEOTIDE SEQUENCE [LARGE SCALE GENOMIC DNA]</scope>
    <source>
        <strain evidence="13">cv. AM560-2</strain>
    </source>
</reference>
<dbReference type="GO" id="GO:0016020">
    <property type="term" value="C:membrane"/>
    <property type="evidence" value="ECO:0007669"/>
    <property type="project" value="UniProtKB-SubCell"/>
</dbReference>
<comment type="cofactor">
    <cofactor evidence="1 10">
        <name>heme</name>
        <dbReference type="ChEBI" id="CHEBI:30413"/>
    </cofactor>
</comment>
<dbReference type="PRINTS" id="PR00463">
    <property type="entry name" value="EP450I"/>
</dbReference>
<gene>
    <name evidence="12" type="ORF">MANES_14G088900v8</name>
</gene>
<evidence type="ECO:0000256" key="3">
    <source>
        <dbReference type="ARBA" id="ARBA00010617"/>
    </source>
</evidence>
<dbReference type="GO" id="GO:0005506">
    <property type="term" value="F:iron ion binding"/>
    <property type="evidence" value="ECO:0007669"/>
    <property type="project" value="InterPro"/>
</dbReference>
<name>A0A2C9UK53_MANES</name>
<organism evidence="12 13">
    <name type="scientific">Manihot esculenta</name>
    <name type="common">Cassava</name>
    <name type="synonym">Jatropha manihot</name>
    <dbReference type="NCBI Taxonomy" id="3983"/>
    <lineage>
        <taxon>Eukaryota</taxon>
        <taxon>Viridiplantae</taxon>
        <taxon>Streptophyta</taxon>
        <taxon>Embryophyta</taxon>
        <taxon>Tracheophyta</taxon>
        <taxon>Spermatophyta</taxon>
        <taxon>Magnoliopsida</taxon>
        <taxon>eudicotyledons</taxon>
        <taxon>Gunneridae</taxon>
        <taxon>Pentapetalae</taxon>
        <taxon>rosids</taxon>
        <taxon>fabids</taxon>
        <taxon>Malpighiales</taxon>
        <taxon>Euphorbiaceae</taxon>
        <taxon>Crotonoideae</taxon>
        <taxon>Manihoteae</taxon>
        <taxon>Manihot</taxon>
    </lineage>
</organism>
<comment type="subcellular location">
    <subcellularLocation>
        <location evidence="2">Membrane</location>
    </subcellularLocation>
</comment>
<dbReference type="GO" id="GO:0020037">
    <property type="term" value="F:heme binding"/>
    <property type="evidence" value="ECO:0007669"/>
    <property type="project" value="InterPro"/>
</dbReference>
<keyword evidence="9" id="KW-0472">Membrane</keyword>
<dbReference type="SUPFAM" id="SSF48264">
    <property type="entry name" value="Cytochrome P450"/>
    <property type="match status" value="1"/>
</dbReference>
<keyword evidence="13" id="KW-1185">Reference proteome</keyword>
<keyword evidence="8 11" id="KW-0503">Monooxygenase</keyword>
<dbReference type="InterPro" id="IPR001128">
    <property type="entry name" value="Cyt_P450"/>
</dbReference>
<sequence>MSTALLAVVLLLLILLPFFWILCVALRRPKDHAIADPKLPPGPRALPIIGNLHLLGIRPHQSLYNLAKEYGHIMFLRLGKVETVVVSSAQAAELFLKTHDAVFANRPQILASHYLSYGTRGMIFDDYGPYWRNVRKVCTLHLLSGSKIESFAPTRKEELNLLVETIKKSAKVQEVVDVSEEVAKMSETLICRMIFGKRSNDKFDLRSLIKESVDLVGAVNIADYVPFLGALDLQGLMRRMKKNRKDMDKVLEKIIDDHDQDAHWQTNEQKDFIDVLLSLINQQPTNSHGDDPAYVIDRNSIKAIIQDIIVGGVDTSTSSIQWIFSNLLKHSRVMKCLQQELESVIGLDRMVEETDLPKLTYLDMVVKESLRLYPTLPLIPRKCLQDITVNGYRIPKNSRILINAWAIGRDQNEWSNNALEFYPERFKNTNIDLRGRHFQFIPFGSGRRGCPGIHLGLTNVRFVVAQLVHCFDWELPCDLDMTEKYGLTMPRATHIFAVPTYRLSVKHV</sequence>
<dbReference type="Gramene" id="Manes.14G088900.3.v8.1">
    <property type="protein sequence ID" value="Manes.14G088900.3.v8.1.CDS"/>
    <property type="gene ID" value="Manes.14G088900.v8.1"/>
</dbReference>
<dbReference type="CDD" id="cd11072">
    <property type="entry name" value="CYP71-like"/>
    <property type="match status" value="1"/>
</dbReference>
<evidence type="ECO:0000256" key="1">
    <source>
        <dbReference type="ARBA" id="ARBA00001971"/>
    </source>
</evidence>
<dbReference type="InterPro" id="IPR002401">
    <property type="entry name" value="Cyt_P450_E_grp-I"/>
</dbReference>
<comment type="caution">
    <text evidence="12">The sequence shown here is derived from an EMBL/GenBank/DDBJ whole genome shotgun (WGS) entry which is preliminary data.</text>
</comment>
<comment type="similarity">
    <text evidence="3 11">Belongs to the cytochrome P450 family.</text>
</comment>
<evidence type="ECO:0000256" key="6">
    <source>
        <dbReference type="ARBA" id="ARBA00023002"/>
    </source>
</evidence>
<keyword evidence="7 10" id="KW-0408">Iron</keyword>
<evidence type="ECO:0000256" key="10">
    <source>
        <dbReference type="PIRSR" id="PIRSR602401-1"/>
    </source>
</evidence>
<dbReference type="Gene3D" id="1.10.630.10">
    <property type="entry name" value="Cytochrome P450"/>
    <property type="match status" value="1"/>
</dbReference>
<evidence type="ECO:0008006" key="14">
    <source>
        <dbReference type="Google" id="ProtNLM"/>
    </source>
</evidence>
<proteinExistence type="inferred from homology"/>
<dbReference type="GO" id="GO:0004497">
    <property type="term" value="F:monooxygenase activity"/>
    <property type="evidence" value="ECO:0007669"/>
    <property type="project" value="UniProtKB-KW"/>
</dbReference>
<evidence type="ECO:0000256" key="5">
    <source>
        <dbReference type="ARBA" id="ARBA00022723"/>
    </source>
</evidence>
<keyword evidence="4 10" id="KW-0349">Heme</keyword>
<feature type="binding site" description="axial binding residue" evidence="10">
    <location>
        <position position="450"/>
    </location>
    <ligand>
        <name>heme</name>
        <dbReference type="ChEBI" id="CHEBI:30413"/>
    </ligand>
    <ligandPart>
        <name>Fe</name>
        <dbReference type="ChEBI" id="CHEBI:18248"/>
    </ligandPart>
</feature>
<evidence type="ECO:0000256" key="2">
    <source>
        <dbReference type="ARBA" id="ARBA00004370"/>
    </source>
</evidence>
<dbReference type="FunFam" id="1.10.630.10:FF:000011">
    <property type="entry name" value="Cytochrome P450 83B1"/>
    <property type="match status" value="1"/>
</dbReference>
<evidence type="ECO:0000313" key="13">
    <source>
        <dbReference type="Proteomes" id="UP000091857"/>
    </source>
</evidence>
<dbReference type="PRINTS" id="PR00385">
    <property type="entry name" value="P450"/>
</dbReference>
<dbReference type="OMA" id="RLVMIKE"/>
<evidence type="ECO:0000256" key="9">
    <source>
        <dbReference type="ARBA" id="ARBA00023136"/>
    </source>
</evidence>
<dbReference type="Gramene" id="Manes.14G088900.2.v8.1">
    <property type="protein sequence ID" value="Manes.14G088900.2.v8.1.CDS"/>
    <property type="gene ID" value="Manes.14G088900.v8.1"/>
</dbReference>
<dbReference type="GO" id="GO:0016705">
    <property type="term" value="F:oxidoreductase activity, acting on paired donors, with incorporation or reduction of molecular oxygen"/>
    <property type="evidence" value="ECO:0007669"/>
    <property type="project" value="InterPro"/>
</dbReference>
<accession>A0A2C9UK53</accession>
<dbReference type="OrthoDB" id="2789670at2759"/>
<dbReference type="InterPro" id="IPR017972">
    <property type="entry name" value="Cyt_P450_CS"/>
</dbReference>
<dbReference type="PANTHER" id="PTHR47943">
    <property type="entry name" value="CYTOCHROME P450 93A3-LIKE"/>
    <property type="match status" value="1"/>
</dbReference>
<evidence type="ECO:0000256" key="11">
    <source>
        <dbReference type="RuleBase" id="RU000461"/>
    </source>
</evidence>
<dbReference type="AlphaFoldDB" id="A0A2C9UK53"/>
<dbReference type="PROSITE" id="PS00086">
    <property type="entry name" value="CYTOCHROME_P450"/>
    <property type="match status" value="1"/>
</dbReference>
<keyword evidence="5 10" id="KW-0479">Metal-binding</keyword>
<evidence type="ECO:0000256" key="7">
    <source>
        <dbReference type="ARBA" id="ARBA00023004"/>
    </source>
</evidence>
<evidence type="ECO:0000256" key="8">
    <source>
        <dbReference type="ARBA" id="ARBA00023033"/>
    </source>
</evidence>
<dbReference type="EMBL" id="CM004400">
    <property type="protein sequence ID" value="OAY31159.1"/>
    <property type="molecule type" value="Genomic_DNA"/>
</dbReference>
<evidence type="ECO:0000313" key="12">
    <source>
        <dbReference type="EMBL" id="OAY31159.1"/>
    </source>
</evidence>
<dbReference type="Pfam" id="PF00067">
    <property type="entry name" value="p450"/>
    <property type="match status" value="1"/>
</dbReference>
<evidence type="ECO:0000256" key="4">
    <source>
        <dbReference type="ARBA" id="ARBA00022617"/>
    </source>
</evidence>